<evidence type="ECO:0000313" key="3">
    <source>
        <dbReference type="Proteomes" id="UP000010138"/>
    </source>
</evidence>
<dbReference type="Proteomes" id="UP000010138">
    <property type="component" value="Unassembled WGS sequence"/>
</dbReference>
<dbReference type="AlphaFoldDB" id="F5W2I6"/>
<protein>
    <submittedName>
        <fullName evidence="2">Conserved domain protein</fullName>
    </submittedName>
</protein>
<proteinExistence type="predicted"/>
<sequence>MTKRMKNNRKLVNLGLYQNKIVYYDLKEKRLYFSILERTSKNHHYYTLGLTLLSLPVIRLLNGLTIFDIPTIKYSSFILCSCLSLLIGKFVVDYSNKDLDLYPALFTDIEYVEFLEIAKKNGSLAFLFSCISSVSLIGSLIVYLVYAKFLGLLIYSVLLFILYICVVNNVHRRNKVIKKLIWLTNI</sequence>
<dbReference type="eggNOG" id="ENOG50309W6">
    <property type="taxonomic scope" value="Bacteria"/>
</dbReference>
<name>F5W2I6_9STRE</name>
<organism evidence="2 3">
    <name type="scientific">Streptococcus infantis SK1076</name>
    <dbReference type="NCBI Taxonomy" id="1005705"/>
    <lineage>
        <taxon>Bacteria</taxon>
        <taxon>Bacillati</taxon>
        <taxon>Bacillota</taxon>
        <taxon>Bacilli</taxon>
        <taxon>Lactobacillales</taxon>
        <taxon>Streptococcaceae</taxon>
        <taxon>Streptococcus</taxon>
    </lineage>
</organism>
<dbReference type="OrthoDB" id="2243886at2"/>
<comment type="caution">
    <text evidence="2">The sequence shown here is derived from an EMBL/GenBank/DDBJ whole genome shotgun (WGS) entry which is preliminary data.</text>
</comment>
<keyword evidence="1" id="KW-0472">Membrane</keyword>
<accession>F5W2I6</accession>
<evidence type="ECO:0000256" key="1">
    <source>
        <dbReference type="SAM" id="Phobius"/>
    </source>
</evidence>
<keyword evidence="1" id="KW-0812">Transmembrane</keyword>
<gene>
    <name evidence="2" type="ORF">HMPREF9967_0191</name>
</gene>
<reference evidence="2 3" key="1">
    <citation type="submission" date="2011-04" db="EMBL/GenBank/DDBJ databases">
        <authorList>
            <person name="Durkin A.S."/>
            <person name="Radune D."/>
            <person name="Hostetler J."/>
            <person name="Torralba M."/>
            <person name="Gillis M."/>
            <person name="Methe B."/>
            <person name="Sutton G."/>
            <person name="Nelson K.E."/>
        </authorList>
    </citation>
    <scope>NUCLEOTIDE SEQUENCE [LARGE SCALE GENOMIC DNA]</scope>
    <source>
        <strain evidence="2 3">SK1076</strain>
    </source>
</reference>
<evidence type="ECO:0000313" key="2">
    <source>
        <dbReference type="EMBL" id="EGL84407.1"/>
    </source>
</evidence>
<dbReference type="EMBL" id="AFNN01000029">
    <property type="protein sequence ID" value="EGL84407.1"/>
    <property type="molecule type" value="Genomic_DNA"/>
</dbReference>
<keyword evidence="1" id="KW-1133">Transmembrane helix</keyword>
<feature type="transmembrane region" description="Helical" evidence="1">
    <location>
        <begin position="152"/>
        <end position="170"/>
    </location>
</feature>
<feature type="transmembrane region" description="Helical" evidence="1">
    <location>
        <begin position="124"/>
        <end position="146"/>
    </location>
</feature>